<dbReference type="GO" id="GO:0016836">
    <property type="term" value="F:hydro-lyase activity"/>
    <property type="evidence" value="ECO:0007669"/>
    <property type="project" value="UniProtKB-ARBA"/>
</dbReference>
<dbReference type="FunFam" id="3.90.226.10:FF:000009">
    <property type="entry name" value="Carnitinyl-CoA dehydratase"/>
    <property type="match status" value="1"/>
</dbReference>
<dbReference type="AlphaFoldDB" id="A0A133VDK7"/>
<dbReference type="Proteomes" id="UP000070311">
    <property type="component" value="Unassembled WGS sequence"/>
</dbReference>
<organism evidence="4 5">
    <name type="scientific">candidate division MSBL1 archaeon SCGC-AAA382A13</name>
    <dbReference type="NCBI Taxonomy" id="1698279"/>
    <lineage>
        <taxon>Archaea</taxon>
        <taxon>Methanobacteriati</taxon>
        <taxon>Methanobacteriota</taxon>
        <taxon>candidate division MSBL1</taxon>
    </lineage>
</organism>
<dbReference type="InterPro" id="IPR029045">
    <property type="entry name" value="ClpP/crotonase-like_dom_sf"/>
</dbReference>
<sequence length="259" mass="28320">MSEKYDTIKTETKDNIFYLTLAREHRLNAINPKMLTEIKSGLEEAEEKQARCIVLKGSGENFSAGADVTAFSPDVQDLYKKSRKGKDVFSQIESAPMPVVAGIQGNCLGGGLEMTLACDFRIAAENAKLGQTETNLGIIPGWGGNLRLPKIVGLAKAKEIIMLGKKISAEEAEEIALVNETVPLDEFEEKVNDLAKKLAQGPPIALKYSKYCMNYGAQVPHEIGKEVESGLFASLASTEDMIEGIEAFMEKRKPEFEGK</sequence>
<proteinExistence type="inferred from homology"/>
<evidence type="ECO:0000313" key="4">
    <source>
        <dbReference type="EMBL" id="KXB04536.1"/>
    </source>
</evidence>
<dbReference type="EMBL" id="LHYD01000056">
    <property type="protein sequence ID" value="KXB04536.1"/>
    <property type="molecule type" value="Genomic_DNA"/>
</dbReference>
<keyword evidence="2" id="KW-0456">Lyase</keyword>
<evidence type="ECO:0000256" key="1">
    <source>
        <dbReference type="ARBA" id="ARBA00005254"/>
    </source>
</evidence>
<keyword evidence="5" id="KW-1185">Reference proteome</keyword>
<evidence type="ECO:0000256" key="3">
    <source>
        <dbReference type="RuleBase" id="RU003707"/>
    </source>
</evidence>
<dbReference type="Gene3D" id="1.10.12.10">
    <property type="entry name" value="Lyase 2-enoyl-coa Hydratase, Chain A, domain 2"/>
    <property type="match status" value="1"/>
</dbReference>
<comment type="caution">
    <text evidence="4">The sequence shown here is derived from an EMBL/GenBank/DDBJ whole genome shotgun (WGS) entry which is preliminary data.</text>
</comment>
<accession>A0A133VDK7</accession>
<evidence type="ECO:0000256" key="2">
    <source>
        <dbReference type="ARBA" id="ARBA00023239"/>
    </source>
</evidence>
<dbReference type="Pfam" id="PF00378">
    <property type="entry name" value="ECH_1"/>
    <property type="match status" value="1"/>
</dbReference>
<dbReference type="PANTHER" id="PTHR11941">
    <property type="entry name" value="ENOYL-COA HYDRATASE-RELATED"/>
    <property type="match status" value="1"/>
</dbReference>
<reference evidence="4 5" key="1">
    <citation type="journal article" date="2016" name="Sci. Rep.">
        <title>Metabolic traits of an uncultured archaeal lineage -MSBL1- from brine pools of the Red Sea.</title>
        <authorList>
            <person name="Mwirichia R."/>
            <person name="Alam I."/>
            <person name="Rashid M."/>
            <person name="Vinu M."/>
            <person name="Ba-Alawi W."/>
            <person name="Anthony Kamau A."/>
            <person name="Kamanda Ngugi D."/>
            <person name="Goker M."/>
            <person name="Klenk H.P."/>
            <person name="Bajic V."/>
            <person name="Stingl U."/>
        </authorList>
    </citation>
    <scope>NUCLEOTIDE SEQUENCE [LARGE SCALE GENOMIC DNA]</scope>
    <source>
        <strain evidence="4">SCGC-AAA382A13</strain>
    </source>
</reference>
<evidence type="ECO:0008006" key="6">
    <source>
        <dbReference type="Google" id="ProtNLM"/>
    </source>
</evidence>
<comment type="similarity">
    <text evidence="1 3">Belongs to the enoyl-CoA hydratase/isomerase family.</text>
</comment>
<dbReference type="SUPFAM" id="SSF52096">
    <property type="entry name" value="ClpP/crotonase"/>
    <property type="match status" value="1"/>
</dbReference>
<protein>
    <recommendedName>
        <fullName evidence="6">Crotonase</fullName>
    </recommendedName>
</protein>
<dbReference type="Gene3D" id="3.90.226.10">
    <property type="entry name" value="2-enoyl-CoA Hydratase, Chain A, domain 1"/>
    <property type="match status" value="1"/>
</dbReference>
<dbReference type="PANTHER" id="PTHR11941:SF54">
    <property type="entry name" value="ENOYL-COA HYDRATASE, MITOCHONDRIAL"/>
    <property type="match status" value="1"/>
</dbReference>
<gene>
    <name evidence="4" type="ORF">AKJ50_02290</name>
</gene>
<dbReference type="GO" id="GO:0006635">
    <property type="term" value="P:fatty acid beta-oxidation"/>
    <property type="evidence" value="ECO:0007669"/>
    <property type="project" value="TreeGrafter"/>
</dbReference>
<dbReference type="InterPro" id="IPR001753">
    <property type="entry name" value="Enoyl-CoA_hydra/iso"/>
</dbReference>
<name>A0A133VDK7_9EURY</name>
<evidence type="ECO:0000313" key="5">
    <source>
        <dbReference type="Proteomes" id="UP000070311"/>
    </source>
</evidence>
<dbReference type="CDD" id="cd06558">
    <property type="entry name" value="crotonase-like"/>
    <property type="match status" value="1"/>
</dbReference>
<dbReference type="PROSITE" id="PS00166">
    <property type="entry name" value="ENOYL_COA_HYDRATASE"/>
    <property type="match status" value="1"/>
</dbReference>
<dbReference type="InterPro" id="IPR014748">
    <property type="entry name" value="Enoyl-CoA_hydra_C"/>
</dbReference>
<dbReference type="InterPro" id="IPR018376">
    <property type="entry name" value="Enoyl-CoA_hyd/isom_CS"/>
</dbReference>
<dbReference type="FunFam" id="1.10.12.10:FF:000001">
    <property type="entry name" value="Probable enoyl-CoA hydratase, mitochondrial"/>
    <property type="match status" value="1"/>
</dbReference>